<dbReference type="RefSeq" id="WP_010365121.1">
    <property type="nucleotide sequence ID" value="NZ_AHBZ03000021.1"/>
</dbReference>
<sequence length="65" mass="7387">MNRAEFVNDTAQMNAFYHNRDTPNQADFAEAEIITQQHEQARRDSGLLINWMAAPVNNCYGGLSE</sequence>
<reference evidence="1" key="1">
    <citation type="journal article" date="2012" name="J. Bacteriol.">
        <title>Genome sequences of type strains of seven species of the marine bacterium Pseudoalteromonas.</title>
        <authorList>
            <person name="Xie B.B."/>
            <person name="Shu Y.L."/>
            <person name="Qin Q.L."/>
            <person name="Rong J.C."/>
            <person name="Zhang X.Y."/>
            <person name="Chen X.L."/>
            <person name="Shi M."/>
            <person name="He H.L."/>
            <person name="Zhou B.C."/>
            <person name="Zhang Y.Z."/>
        </authorList>
    </citation>
    <scope>NUCLEOTIDE SEQUENCE</scope>
    <source>
        <strain evidence="1">DSM 8771</strain>
    </source>
</reference>
<dbReference type="Proteomes" id="UP000016487">
    <property type="component" value="Unassembled WGS sequence"/>
</dbReference>
<gene>
    <name evidence="1" type="ORF">PCIT_a3053</name>
</gene>
<dbReference type="EMBL" id="AHBZ03000021">
    <property type="protein sequence ID" value="KAF7770096.1"/>
    <property type="molecule type" value="Genomic_DNA"/>
</dbReference>
<organism evidence="1 2">
    <name type="scientific">Pseudoalteromonas citrea</name>
    <dbReference type="NCBI Taxonomy" id="43655"/>
    <lineage>
        <taxon>Bacteria</taxon>
        <taxon>Pseudomonadati</taxon>
        <taxon>Pseudomonadota</taxon>
        <taxon>Gammaproteobacteria</taxon>
        <taxon>Alteromonadales</taxon>
        <taxon>Pseudoalteromonadaceae</taxon>
        <taxon>Pseudoalteromonas</taxon>
    </lineage>
</organism>
<evidence type="ECO:0000313" key="1">
    <source>
        <dbReference type="EMBL" id="KAF7770096.1"/>
    </source>
</evidence>
<comment type="caution">
    <text evidence="1">The sequence shown here is derived from an EMBL/GenBank/DDBJ whole genome shotgun (WGS) entry which is preliminary data.</text>
</comment>
<name>A0AAD4FRS2_9GAMM</name>
<evidence type="ECO:0000313" key="2">
    <source>
        <dbReference type="Proteomes" id="UP000016487"/>
    </source>
</evidence>
<proteinExistence type="predicted"/>
<protein>
    <submittedName>
        <fullName evidence="1">Uncharacterized protein</fullName>
    </submittedName>
</protein>
<dbReference type="AlphaFoldDB" id="A0AAD4FRS2"/>
<accession>A0AAD4FRS2</accession>
<reference evidence="1" key="2">
    <citation type="submission" date="2015-03" db="EMBL/GenBank/DDBJ databases">
        <title>Genome sequence of Pseudoalteromonas citrea.</title>
        <authorList>
            <person name="Xie B.-B."/>
            <person name="Rong J.-C."/>
            <person name="Qin Q.-L."/>
            <person name="Zhang Y.-Z."/>
        </authorList>
    </citation>
    <scope>NUCLEOTIDE SEQUENCE</scope>
    <source>
        <strain evidence="1">DSM 8771</strain>
    </source>
</reference>